<sequence>MNGLRLVALPVVALLSATACSAANTSPAESATATAIAVNCPEVDPRILTAVEGGAERPMCINGLWTFVVPGVDRPANPRRSELFVVADGRPVVGREGQTLHHQLEITPNLGVAGADDRHWHIAWQLHGPTNGQWKPPPVALRIRNGQLALTGGAGWPGQNWTTANHEWLRPLTSIRDGQTYRVTVDVHLSSDPAKGWVSGSVDGREVVNQWHPISRTAFRSGTLYPGQATVASRIGLYRGSQGAPPPETTQVITQRIIEARSN</sequence>
<dbReference type="InterPro" id="IPR025975">
    <property type="entry name" value="Polysacc_lyase"/>
</dbReference>
<gene>
    <name evidence="2" type="ORF">GCM10025883_27410</name>
</gene>
<evidence type="ECO:0008006" key="4">
    <source>
        <dbReference type="Google" id="ProtNLM"/>
    </source>
</evidence>
<organism evidence="2 3">
    <name type="scientific">Mobilicoccus caccae</name>
    <dbReference type="NCBI Taxonomy" id="1859295"/>
    <lineage>
        <taxon>Bacteria</taxon>
        <taxon>Bacillati</taxon>
        <taxon>Actinomycetota</taxon>
        <taxon>Actinomycetes</taxon>
        <taxon>Micrococcales</taxon>
        <taxon>Dermatophilaceae</taxon>
        <taxon>Mobilicoccus</taxon>
    </lineage>
</organism>
<dbReference type="EMBL" id="BSUO01000001">
    <property type="protein sequence ID" value="GMA40696.1"/>
    <property type="molecule type" value="Genomic_DNA"/>
</dbReference>
<dbReference type="PROSITE" id="PS51257">
    <property type="entry name" value="PROKAR_LIPOPROTEIN"/>
    <property type="match status" value="1"/>
</dbReference>
<dbReference type="Gene3D" id="2.60.120.200">
    <property type="match status" value="1"/>
</dbReference>
<dbReference type="Pfam" id="PF14099">
    <property type="entry name" value="Polysacc_lyase"/>
    <property type="match status" value="1"/>
</dbReference>
<dbReference type="RefSeq" id="WP_284304351.1">
    <property type="nucleotide sequence ID" value="NZ_BSUO01000001.1"/>
</dbReference>
<evidence type="ECO:0000256" key="1">
    <source>
        <dbReference type="SAM" id="SignalP"/>
    </source>
</evidence>
<evidence type="ECO:0000313" key="3">
    <source>
        <dbReference type="Proteomes" id="UP001157126"/>
    </source>
</evidence>
<reference evidence="3" key="1">
    <citation type="journal article" date="2019" name="Int. J. Syst. Evol. Microbiol.">
        <title>The Global Catalogue of Microorganisms (GCM) 10K type strain sequencing project: providing services to taxonomists for standard genome sequencing and annotation.</title>
        <authorList>
            <consortium name="The Broad Institute Genomics Platform"/>
            <consortium name="The Broad Institute Genome Sequencing Center for Infectious Disease"/>
            <person name="Wu L."/>
            <person name="Ma J."/>
        </authorList>
    </citation>
    <scope>NUCLEOTIDE SEQUENCE [LARGE SCALE GENOMIC DNA]</scope>
    <source>
        <strain evidence="3">NBRC 113072</strain>
    </source>
</reference>
<feature type="signal peptide" evidence="1">
    <location>
        <begin position="1"/>
        <end position="22"/>
    </location>
</feature>
<accession>A0ABQ6IUF4</accession>
<feature type="chain" id="PRO_5046144149" description="Polysaccharide lyase-like protein" evidence="1">
    <location>
        <begin position="23"/>
        <end position="263"/>
    </location>
</feature>
<dbReference type="Proteomes" id="UP001157126">
    <property type="component" value="Unassembled WGS sequence"/>
</dbReference>
<comment type="caution">
    <text evidence="2">The sequence shown here is derived from an EMBL/GenBank/DDBJ whole genome shotgun (WGS) entry which is preliminary data.</text>
</comment>
<name>A0ABQ6IUF4_9MICO</name>
<evidence type="ECO:0000313" key="2">
    <source>
        <dbReference type="EMBL" id="GMA40696.1"/>
    </source>
</evidence>
<protein>
    <recommendedName>
        <fullName evidence="4">Polysaccharide lyase-like protein</fullName>
    </recommendedName>
</protein>
<proteinExistence type="predicted"/>
<keyword evidence="1" id="KW-0732">Signal</keyword>
<keyword evidence="3" id="KW-1185">Reference proteome</keyword>